<reference evidence="4 5" key="1">
    <citation type="journal article" date="2016" name="Nat. Commun.">
        <title>Thousands of microbial genomes shed light on interconnected biogeochemical processes in an aquifer system.</title>
        <authorList>
            <person name="Anantharaman K."/>
            <person name="Brown C.T."/>
            <person name="Hug L.A."/>
            <person name="Sharon I."/>
            <person name="Castelle C.J."/>
            <person name="Probst A.J."/>
            <person name="Thomas B.C."/>
            <person name="Singh A."/>
            <person name="Wilkins M.J."/>
            <person name="Karaoz U."/>
            <person name="Brodie E.L."/>
            <person name="Williams K.H."/>
            <person name="Hubbard S.S."/>
            <person name="Banfield J.F."/>
        </authorList>
    </citation>
    <scope>NUCLEOTIDE SEQUENCE [LARGE SCALE GENOMIC DNA]</scope>
</reference>
<keyword evidence="2" id="KW-1133">Transmembrane helix</keyword>
<keyword evidence="2" id="KW-0812">Transmembrane</keyword>
<organism evidence="4 5">
    <name type="scientific">Candidatus Kerfeldbacteria bacterium RIFCSPLOWO2_01_FULL_48_11</name>
    <dbReference type="NCBI Taxonomy" id="1798543"/>
    <lineage>
        <taxon>Bacteria</taxon>
        <taxon>Candidatus Kerfeldiibacteriota</taxon>
    </lineage>
</organism>
<dbReference type="Proteomes" id="UP000179164">
    <property type="component" value="Unassembled WGS sequence"/>
</dbReference>
<dbReference type="Gene3D" id="2.60.40.1170">
    <property type="entry name" value="Mu homology domain, subdomain B"/>
    <property type="match status" value="1"/>
</dbReference>
<protein>
    <recommendedName>
        <fullName evidence="3">DUF11 domain-containing protein</fullName>
    </recommendedName>
</protein>
<evidence type="ECO:0000313" key="5">
    <source>
        <dbReference type="Proteomes" id="UP000179164"/>
    </source>
</evidence>
<dbReference type="InterPro" id="IPR051172">
    <property type="entry name" value="Chlamydia_OmcB"/>
</dbReference>
<name>A0A1G2B396_9BACT</name>
<dbReference type="STRING" id="1798543.A2898_05625"/>
<comment type="caution">
    <text evidence="4">The sequence shown here is derived from an EMBL/GenBank/DDBJ whole genome shotgun (WGS) entry which is preliminary data.</text>
</comment>
<keyword evidence="2" id="KW-0472">Membrane</keyword>
<sequence>MKKQDDTSPPASSEETVADKKETRKLPVQSIPSDNSPANPPKAKFSVKRIAEIYADGGKPPDMSKIIRKDPLRKKKVFLIIIFILIVLFATSLAGLHFFNESQNQFSGDRVELAVQGSEQVASGEEIELRVVIKNGEHITLTGGELTVLYPANFRLSESEPEPLVDRTNVWGVDDLFSGDETAIVLHGSVIGEVGDDKLFAFTYSYVPESLGTDFEESVNFTMTITSSIINLDVEAPIRVGVGKETTFIITYRNESKEPLERVRIVATYPEGFSVIGSTPEADEGANTWEIAKLDSDQEGTITVRGTLSGLGGETKELKVQIGIIEGDATFRLQVESTSLILLLKPELSLTLSVDGSEAGGISSLGDLLSFTVAYVNNGDVEVRDVTITLTLSSDVLDWDKFIDPQNGNRNGATITWTKDQVQALESVKAGDGSEFTFSVPVHEDPFEVQEMKKNLSVTANARATSTKVTDLEGQSFETDSNTTVTKIATDLTFHSQARYYSDESLQVGYGPLPPVVGEKTTYRVYWNLSNTTNEISDVVVSTTLPETIIWTGTTSVSAGDQLLYDKKKHTVTWNVNRIPVGAGTLFAELEAYFDVAVNPVSADVGDILVLNETSTAKGTDSYTEEELSITNELLTTDLESDPQAKGKGIVTEATE</sequence>
<dbReference type="AlphaFoldDB" id="A0A1G2B396"/>
<dbReference type="InterPro" id="IPR001434">
    <property type="entry name" value="OmcB-like_DUF11"/>
</dbReference>
<evidence type="ECO:0000313" key="4">
    <source>
        <dbReference type="EMBL" id="OGY83638.1"/>
    </source>
</evidence>
<evidence type="ECO:0000256" key="2">
    <source>
        <dbReference type="SAM" id="Phobius"/>
    </source>
</evidence>
<dbReference type="Pfam" id="PF01345">
    <property type="entry name" value="DUF11"/>
    <property type="match status" value="1"/>
</dbReference>
<evidence type="ECO:0000259" key="3">
    <source>
        <dbReference type="Pfam" id="PF01345"/>
    </source>
</evidence>
<dbReference type="PANTHER" id="PTHR34819:SF5">
    <property type="entry name" value="CONSERVED REPEAT DOMAIN PROTEIN"/>
    <property type="match status" value="1"/>
</dbReference>
<feature type="transmembrane region" description="Helical" evidence="2">
    <location>
        <begin position="77"/>
        <end position="99"/>
    </location>
</feature>
<gene>
    <name evidence="4" type="ORF">A2898_05625</name>
</gene>
<accession>A0A1G2B396</accession>
<dbReference type="EMBL" id="MHKE01000013">
    <property type="protein sequence ID" value="OGY83638.1"/>
    <property type="molecule type" value="Genomic_DNA"/>
</dbReference>
<feature type="domain" description="DUF11" evidence="3">
    <location>
        <begin position="240"/>
        <end position="308"/>
    </location>
</feature>
<dbReference type="PANTHER" id="PTHR34819">
    <property type="entry name" value="LARGE CYSTEINE-RICH PERIPLASMIC PROTEIN OMCB"/>
    <property type="match status" value="1"/>
</dbReference>
<proteinExistence type="predicted"/>
<evidence type="ECO:0000256" key="1">
    <source>
        <dbReference type="SAM" id="MobiDB-lite"/>
    </source>
</evidence>
<feature type="region of interest" description="Disordered" evidence="1">
    <location>
        <begin position="1"/>
        <end position="42"/>
    </location>
</feature>